<evidence type="ECO:0000259" key="6">
    <source>
        <dbReference type="PROSITE" id="PS50850"/>
    </source>
</evidence>
<feature type="transmembrane region" description="Helical" evidence="5">
    <location>
        <begin position="266"/>
        <end position="285"/>
    </location>
</feature>
<evidence type="ECO:0000256" key="4">
    <source>
        <dbReference type="ARBA" id="ARBA00023136"/>
    </source>
</evidence>
<feature type="transmembrane region" description="Helical" evidence="5">
    <location>
        <begin position="356"/>
        <end position="376"/>
    </location>
</feature>
<evidence type="ECO:0000256" key="3">
    <source>
        <dbReference type="ARBA" id="ARBA00022989"/>
    </source>
</evidence>
<gene>
    <name evidence="7" type="ORF">ACFO5X_11570</name>
</gene>
<evidence type="ECO:0000256" key="5">
    <source>
        <dbReference type="SAM" id="Phobius"/>
    </source>
</evidence>
<feature type="transmembrane region" description="Helical" evidence="5">
    <location>
        <begin position="160"/>
        <end position="178"/>
    </location>
</feature>
<proteinExistence type="predicted"/>
<feature type="transmembrane region" description="Helical" evidence="5">
    <location>
        <begin position="38"/>
        <end position="58"/>
    </location>
</feature>
<keyword evidence="3 5" id="KW-1133">Transmembrane helix</keyword>
<organism evidence="7 8">
    <name type="scientific">Seohaeicola nanhaiensis</name>
    <dbReference type="NCBI Taxonomy" id="1387282"/>
    <lineage>
        <taxon>Bacteria</taxon>
        <taxon>Pseudomonadati</taxon>
        <taxon>Pseudomonadota</taxon>
        <taxon>Alphaproteobacteria</taxon>
        <taxon>Rhodobacterales</taxon>
        <taxon>Roseobacteraceae</taxon>
        <taxon>Seohaeicola</taxon>
    </lineage>
</organism>
<dbReference type="PANTHER" id="PTHR23514:SF13">
    <property type="entry name" value="INNER MEMBRANE PROTEIN YBJJ"/>
    <property type="match status" value="1"/>
</dbReference>
<accession>A0ABV9KI04</accession>
<dbReference type="InterPro" id="IPR036259">
    <property type="entry name" value="MFS_trans_sf"/>
</dbReference>
<feature type="domain" description="Major facilitator superfamily (MFS) profile" evidence="6">
    <location>
        <begin position="199"/>
        <end position="383"/>
    </location>
</feature>
<sequence>MGFSDDLRAARAPALGFAAMGAVWAAFAAQVPVLKAQIGAADALFGSLFLVSSLGALIAMRFAGPVDRALGARSVQVTAAAMGLAMLPAAFAGSPVLFCAGMVLAAGFSGICDVLMNARTSEQEEARGRPLMNLTHGIYSFAFALSAVLTGLAREAGLPPVAVFGAIALLIVLGGPLMRAPHRHLAGEPADLSTPAVRGLVWLAGLVFLAGFLAEQAADGWSALHIERTLGGRAAEGALGPAVLGLTMGIGRMSGQALAARFSETLLIAIACLVAACGVTLASLAQSVPMAYLGFAVLGLGISIVVPLSVALVGRIVPPSERVAAIGRASIVGYGAYLVGPSLMGLTSEAFGLRVAFLMLAVMLVLVATLLVPLIARRIRATR</sequence>
<dbReference type="Proteomes" id="UP001595973">
    <property type="component" value="Unassembled WGS sequence"/>
</dbReference>
<dbReference type="InterPro" id="IPR011701">
    <property type="entry name" value="MFS"/>
</dbReference>
<dbReference type="PANTHER" id="PTHR23514">
    <property type="entry name" value="BYPASS OF STOP CODON PROTEIN 6"/>
    <property type="match status" value="1"/>
</dbReference>
<keyword evidence="8" id="KW-1185">Reference proteome</keyword>
<dbReference type="InterPro" id="IPR020846">
    <property type="entry name" value="MFS_dom"/>
</dbReference>
<feature type="transmembrane region" description="Helical" evidence="5">
    <location>
        <begin position="325"/>
        <end position="344"/>
    </location>
</feature>
<dbReference type="Pfam" id="PF07690">
    <property type="entry name" value="MFS_1"/>
    <property type="match status" value="1"/>
</dbReference>
<dbReference type="RefSeq" id="WP_380717606.1">
    <property type="nucleotide sequence ID" value="NZ_JBHSGI010000009.1"/>
</dbReference>
<feature type="transmembrane region" description="Helical" evidence="5">
    <location>
        <begin position="238"/>
        <end position="254"/>
    </location>
</feature>
<dbReference type="EMBL" id="JBHSGI010000009">
    <property type="protein sequence ID" value="MFC4669196.1"/>
    <property type="molecule type" value="Genomic_DNA"/>
</dbReference>
<comment type="subcellular location">
    <subcellularLocation>
        <location evidence="1">Membrane</location>
        <topology evidence="1">Multi-pass membrane protein</topology>
    </subcellularLocation>
</comment>
<dbReference type="InterPro" id="IPR051788">
    <property type="entry name" value="MFS_Transporter"/>
</dbReference>
<dbReference type="PROSITE" id="PS50850">
    <property type="entry name" value="MFS"/>
    <property type="match status" value="1"/>
</dbReference>
<keyword evidence="4 5" id="KW-0472">Membrane</keyword>
<feature type="transmembrane region" description="Helical" evidence="5">
    <location>
        <begin position="291"/>
        <end position="313"/>
    </location>
</feature>
<name>A0ABV9KI04_9RHOB</name>
<feature type="transmembrane region" description="Helical" evidence="5">
    <location>
        <begin position="137"/>
        <end position="154"/>
    </location>
</feature>
<feature type="transmembrane region" description="Helical" evidence="5">
    <location>
        <begin position="70"/>
        <end position="89"/>
    </location>
</feature>
<evidence type="ECO:0000256" key="2">
    <source>
        <dbReference type="ARBA" id="ARBA00022692"/>
    </source>
</evidence>
<reference evidence="8" key="1">
    <citation type="journal article" date="2019" name="Int. J. Syst. Evol. Microbiol.">
        <title>The Global Catalogue of Microorganisms (GCM) 10K type strain sequencing project: providing services to taxonomists for standard genome sequencing and annotation.</title>
        <authorList>
            <consortium name="The Broad Institute Genomics Platform"/>
            <consortium name="The Broad Institute Genome Sequencing Center for Infectious Disease"/>
            <person name="Wu L."/>
            <person name="Ma J."/>
        </authorList>
    </citation>
    <scope>NUCLEOTIDE SEQUENCE [LARGE SCALE GENOMIC DNA]</scope>
    <source>
        <strain evidence="8">CGMCC 4.7283</strain>
    </source>
</reference>
<feature type="transmembrane region" description="Helical" evidence="5">
    <location>
        <begin position="95"/>
        <end position="116"/>
    </location>
</feature>
<evidence type="ECO:0000313" key="8">
    <source>
        <dbReference type="Proteomes" id="UP001595973"/>
    </source>
</evidence>
<evidence type="ECO:0000313" key="7">
    <source>
        <dbReference type="EMBL" id="MFC4669196.1"/>
    </source>
</evidence>
<dbReference type="SUPFAM" id="SSF103473">
    <property type="entry name" value="MFS general substrate transporter"/>
    <property type="match status" value="1"/>
</dbReference>
<keyword evidence="2 5" id="KW-0812">Transmembrane</keyword>
<evidence type="ECO:0000256" key="1">
    <source>
        <dbReference type="ARBA" id="ARBA00004141"/>
    </source>
</evidence>
<comment type="caution">
    <text evidence="7">The sequence shown here is derived from an EMBL/GenBank/DDBJ whole genome shotgun (WGS) entry which is preliminary data.</text>
</comment>
<dbReference type="Gene3D" id="1.20.1250.20">
    <property type="entry name" value="MFS general substrate transporter like domains"/>
    <property type="match status" value="2"/>
</dbReference>
<protein>
    <submittedName>
        <fullName evidence="7">MFS transporter</fullName>
    </submittedName>
</protein>
<feature type="transmembrane region" description="Helical" evidence="5">
    <location>
        <begin position="199"/>
        <end position="218"/>
    </location>
</feature>